<dbReference type="Proteomes" id="UP000305546">
    <property type="component" value="Unassembled WGS sequence"/>
</dbReference>
<organism evidence="10 11">
    <name type="scientific">Amycolatopsis alkalitolerans</name>
    <dbReference type="NCBI Taxonomy" id="2547244"/>
    <lineage>
        <taxon>Bacteria</taxon>
        <taxon>Bacillati</taxon>
        <taxon>Actinomycetota</taxon>
        <taxon>Actinomycetes</taxon>
        <taxon>Pseudonocardiales</taxon>
        <taxon>Pseudonocardiaceae</taxon>
        <taxon>Amycolatopsis</taxon>
    </lineage>
</organism>
<dbReference type="InterPro" id="IPR009010">
    <property type="entry name" value="Asp_de-COase-like_dom_sf"/>
</dbReference>
<dbReference type="Pfam" id="PF18364">
    <property type="entry name" value="Molybdopterin_N"/>
    <property type="match status" value="1"/>
</dbReference>
<dbReference type="PANTHER" id="PTHR43742:SF10">
    <property type="entry name" value="TRIMETHYLAMINE-N-OXIDE REDUCTASE 2"/>
    <property type="match status" value="1"/>
</dbReference>
<dbReference type="OrthoDB" id="7376058at2"/>
<feature type="domain" description="Molybdopterin oxidoreductase N-terminal" evidence="9">
    <location>
        <begin position="6"/>
        <end position="46"/>
    </location>
</feature>
<dbReference type="AlphaFoldDB" id="A0A5C4LQM0"/>
<dbReference type="InterPro" id="IPR006656">
    <property type="entry name" value="Mopterin_OxRdtase"/>
</dbReference>
<dbReference type="EMBL" id="VDFW01000039">
    <property type="protein sequence ID" value="TNC20870.1"/>
    <property type="molecule type" value="Genomic_DNA"/>
</dbReference>
<comment type="caution">
    <text evidence="10">The sequence shown here is derived from an EMBL/GenBank/DDBJ whole genome shotgun (WGS) entry which is preliminary data.</text>
</comment>
<evidence type="ECO:0000256" key="1">
    <source>
        <dbReference type="ARBA" id="ARBA00001942"/>
    </source>
</evidence>
<evidence type="ECO:0000313" key="10">
    <source>
        <dbReference type="EMBL" id="TNC20870.1"/>
    </source>
</evidence>
<dbReference type="InterPro" id="IPR006655">
    <property type="entry name" value="Mopterin_OxRdtase_prok_CS"/>
</dbReference>
<evidence type="ECO:0000256" key="6">
    <source>
        <dbReference type="ARBA" id="ARBA00023002"/>
    </source>
</evidence>
<feature type="domain" description="Molybdopterin oxidoreductase" evidence="7">
    <location>
        <begin position="50"/>
        <end position="505"/>
    </location>
</feature>
<dbReference type="GO" id="GO:0016491">
    <property type="term" value="F:oxidoreductase activity"/>
    <property type="evidence" value="ECO:0007669"/>
    <property type="project" value="UniProtKB-KW"/>
</dbReference>
<feature type="domain" description="Molybdopterin dinucleotide-binding" evidence="8">
    <location>
        <begin position="622"/>
        <end position="733"/>
    </location>
</feature>
<dbReference type="PANTHER" id="PTHR43742">
    <property type="entry name" value="TRIMETHYLAMINE-N-OXIDE REDUCTASE"/>
    <property type="match status" value="1"/>
</dbReference>
<evidence type="ECO:0000259" key="8">
    <source>
        <dbReference type="Pfam" id="PF01568"/>
    </source>
</evidence>
<comment type="cofactor">
    <cofactor evidence="1">
        <name>Mo-bis(molybdopterin guanine dinucleotide)</name>
        <dbReference type="ChEBI" id="CHEBI:60539"/>
    </cofactor>
</comment>
<keyword evidence="11" id="KW-1185">Reference proteome</keyword>
<evidence type="ECO:0000259" key="7">
    <source>
        <dbReference type="Pfam" id="PF00384"/>
    </source>
</evidence>
<protein>
    <submittedName>
        <fullName evidence="10">Molybdopterin oxidoreductase</fullName>
    </submittedName>
</protein>
<evidence type="ECO:0000256" key="2">
    <source>
        <dbReference type="ARBA" id="ARBA00010312"/>
    </source>
</evidence>
<dbReference type="GO" id="GO:0043546">
    <property type="term" value="F:molybdopterin cofactor binding"/>
    <property type="evidence" value="ECO:0007669"/>
    <property type="project" value="InterPro"/>
</dbReference>
<dbReference type="InterPro" id="IPR041460">
    <property type="entry name" value="Molybdopterin_N"/>
</dbReference>
<keyword evidence="3" id="KW-0500">Molybdenum</keyword>
<keyword evidence="6" id="KW-0560">Oxidoreductase</keyword>
<dbReference type="SUPFAM" id="SSF50692">
    <property type="entry name" value="ADC-like"/>
    <property type="match status" value="1"/>
</dbReference>
<dbReference type="InterPro" id="IPR041954">
    <property type="entry name" value="CT_DMSOR/BSOR/TMAOR"/>
</dbReference>
<dbReference type="RefSeq" id="WP_139100120.1">
    <property type="nucleotide sequence ID" value="NZ_VDFW01000039.1"/>
</dbReference>
<comment type="similarity">
    <text evidence="2">Belongs to the prokaryotic molybdopterin-containing oxidoreductase family.</text>
</comment>
<evidence type="ECO:0000256" key="3">
    <source>
        <dbReference type="ARBA" id="ARBA00022505"/>
    </source>
</evidence>
<keyword evidence="4" id="KW-0479">Metal-binding</keyword>
<evidence type="ECO:0000259" key="9">
    <source>
        <dbReference type="Pfam" id="PF18364"/>
    </source>
</evidence>
<dbReference type="PROSITE" id="PS00932">
    <property type="entry name" value="MOLYBDOPTERIN_PROK_3"/>
    <property type="match status" value="1"/>
</dbReference>
<dbReference type="GO" id="GO:0009055">
    <property type="term" value="F:electron transfer activity"/>
    <property type="evidence" value="ECO:0007669"/>
    <property type="project" value="TreeGrafter"/>
</dbReference>
<name>A0A5C4LQM0_9PSEU</name>
<dbReference type="Pfam" id="PF00384">
    <property type="entry name" value="Molybdopterin"/>
    <property type="match status" value="1"/>
</dbReference>
<dbReference type="Gene3D" id="3.40.228.10">
    <property type="entry name" value="Dimethylsulfoxide Reductase, domain 2"/>
    <property type="match status" value="1"/>
</dbReference>
<evidence type="ECO:0000256" key="5">
    <source>
        <dbReference type="ARBA" id="ARBA00022764"/>
    </source>
</evidence>
<reference evidence="10 11" key="1">
    <citation type="submission" date="2019-06" db="EMBL/GenBank/DDBJ databases">
        <title>Amycolatopsis alkalitolerans sp. nov., isolated from Gastrodia elata Blume.</title>
        <authorList>
            <person name="Narsing Rao M.P."/>
            <person name="Li W.J."/>
        </authorList>
    </citation>
    <scope>NUCLEOTIDE SEQUENCE [LARGE SCALE GENOMIC DNA]</scope>
    <source>
        <strain evidence="10 11">SYSUP0005</strain>
    </source>
</reference>
<dbReference type="GO" id="GO:0030151">
    <property type="term" value="F:molybdenum ion binding"/>
    <property type="evidence" value="ECO:0007669"/>
    <property type="project" value="TreeGrafter"/>
</dbReference>
<dbReference type="Pfam" id="PF01568">
    <property type="entry name" value="Molydop_binding"/>
    <property type="match status" value="1"/>
</dbReference>
<dbReference type="Gene3D" id="3.90.55.10">
    <property type="entry name" value="Dimethylsulfoxide Reductase, domain 3"/>
    <property type="match status" value="1"/>
</dbReference>
<dbReference type="InterPro" id="IPR006657">
    <property type="entry name" value="MoPterin_dinucl-bd_dom"/>
</dbReference>
<dbReference type="FunFam" id="2.40.40.20:FF:000009">
    <property type="entry name" value="Biotin sulfoxide reductase 2"/>
    <property type="match status" value="1"/>
</dbReference>
<gene>
    <name evidence="10" type="ORF">FG385_29725</name>
</gene>
<dbReference type="InterPro" id="IPR050612">
    <property type="entry name" value="Prok_Mopterin_Oxidored"/>
</dbReference>
<dbReference type="GO" id="GO:0030288">
    <property type="term" value="C:outer membrane-bounded periplasmic space"/>
    <property type="evidence" value="ECO:0007669"/>
    <property type="project" value="TreeGrafter"/>
</dbReference>
<sequence length="777" mass="84749">MNLRPSTSHWGAFSAGLEADGRVRVEPHPEDPAPAPLLGNLTGSLRHPTRIAAPAIRRGWLERGPGPDPARGHEEFVEVGWDEALDRLAAEFRRIRDEHGNHAIFGGSYGWASAGRFHHAQGQLHRFLNAFGGFTSSRNTYSYGTSAVVLPHVVGSSAEVLRNGSSWPTIVENTDLLVAFGGVPEKNVFITPGGVTRHHTPGFLARLGERGVDVALVSPLRADIPAAVHPRWYPIRPATDTALLLALAHTLVTEGLHDRAFLDRYCTGYEEFERYLLGAGDGVPKDAAWASAITELPAADIVALARRMAAARTFITVTWSLQRIEHGEQPVWAAIALAAMLGQIGLPGGGFGHGYGSMGDTGDIGPDFRGPHLSQGINPVQEFIPVARIADMLLDPGGSYDYDGTVRTYPDIRLVHWAGGNPFHHHQDLNRLRTAFSRPDTVVVQEPYWTASARQADFVLPATVPLEREDFGSGRRDTHLVAMHQVAEPFAQARDDHAILAGLAARLGIEERFTEGRSPRAWLAHLYESWRKRLLDKGISVPSFVDFWTAGELRLPGADEYRTLFADFRSDPVRNPLPTPSGRIEITSRRVRSFGYPDCPGHPAWLEPSEWLGGPRAERFPLLLIANQPETRLHSQLDGGAVSQAGKVAGREAIRLHPEDARARGIADGDVVRVFNDRGACLAGAVLSTRLRTGVVQLPTGAWFDPVDSLCIHGNPNVLTADLPASRLSQGCTGQHVLVEIERYDRTPPPVTIGAPPRIEKVRRRCREHGAGSVPGT</sequence>
<evidence type="ECO:0000313" key="11">
    <source>
        <dbReference type="Proteomes" id="UP000305546"/>
    </source>
</evidence>
<dbReference type="CDD" id="cd02793">
    <property type="entry name" value="MopB_CT_DMSOR-BSOR-TMAOR"/>
    <property type="match status" value="1"/>
</dbReference>
<keyword evidence="5" id="KW-0574">Periplasm</keyword>
<proteinExistence type="inferred from homology"/>
<dbReference type="GO" id="GO:0009061">
    <property type="term" value="P:anaerobic respiration"/>
    <property type="evidence" value="ECO:0007669"/>
    <property type="project" value="TreeGrafter"/>
</dbReference>
<dbReference type="Gene3D" id="3.40.50.740">
    <property type="match status" value="1"/>
</dbReference>
<evidence type="ECO:0000256" key="4">
    <source>
        <dbReference type="ARBA" id="ARBA00022723"/>
    </source>
</evidence>
<dbReference type="Gene3D" id="2.40.40.20">
    <property type="match status" value="1"/>
</dbReference>
<dbReference type="SUPFAM" id="SSF53706">
    <property type="entry name" value="Formate dehydrogenase/DMSO reductase, domains 1-3"/>
    <property type="match status" value="1"/>
</dbReference>
<accession>A0A5C4LQM0</accession>